<keyword evidence="2" id="KW-0808">Transferase</keyword>
<gene>
    <name evidence="5" type="ORF">FHX42_004657</name>
</gene>
<keyword evidence="6" id="KW-1185">Reference proteome</keyword>
<dbReference type="RefSeq" id="WP_182546436.1">
    <property type="nucleotide sequence ID" value="NZ_JACGWZ010000007.1"/>
</dbReference>
<protein>
    <submittedName>
        <fullName evidence="5">Uncharacterized protein (DUF849 family)</fullName>
    </submittedName>
</protein>
<reference evidence="5 6" key="1">
    <citation type="submission" date="2020-07" db="EMBL/GenBank/DDBJ databases">
        <title>Sequencing the genomes of 1000 actinobacteria strains.</title>
        <authorList>
            <person name="Klenk H.-P."/>
        </authorList>
    </citation>
    <scope>NUCLEOTIDE SEQUENCE [LARGE SCALE GENOMIC DNA]</scope>
    <source>
        <strain evidence="5 6">DSM 45975</strain>
    </source>
</reference>
<evidence type="ECO:0000256" key="4">
    <source>
        <dbReference type="ARBA" id="ARBA00022833"/>
    </source>
</evidence>
<dbReference type="InterPro" id="IPR008567">
    <property type="entry name" value="BKACE"/>
</dbReference>
<dbReference type="PANTHER" id="PTHR37418:SF2">
    <property type="entry name" value="3-KETO-5-AMINOHEXANOATE CLEAVAGE ENZYME"/>
    <property type="match status" value="1"/>
</dbReference>
<dbReference type="InterPro" id="IPR013785">
    <property type="entry name" value="Aldolase_TIM"/>
</dbReference>
<dbReference type="EMBL" id="JACGWZ010000007">
    <property type="protein sequence ID" value="MBA8827273.1"/>
    <property type="molecule type" value="Genomic_DNA"/>
</dbReference>
<organism evidence="5 6">
    <name type="scientific">Halosaccharopolyspora lacisalsi</name>
    <dbReference type="NCBI Taxonomy" id="1000566"/>
    <lineage>
        <taxon>Bacteria</taxon>
        <taxon>Bacillati</taxon>
        <taxon>Actinomycetota</taxon>
        <taxon>Actinomycetes</taxon>
        <taxon>Pseudonocardiales</taxon>
        <taxon>Pseudonocardiaceae</taxon>
        <taxon>Halosaccharopolyspora</taxon>
    </lineage>
</organism>
<dbReference type="Gene3D" id="3.20.20.70">
    <property type="entry name" value="Aldolase class I"/>
    <property type="match status" value="1"/>
</dbReference>
<evidence type="ECO:0000256" key="2">
    <source>
        <dbReference type="ARBA" id="ARBA00022679"/>
    </source>
</evidence>
<evidence type="ECO:0000313" key="5">
    <source>
        <dbReference type="EMBL" id="MBA8827273.1"/>
    </source>
</evidence>
<proteinExistence type="predicted"/>
<dbReference type="Proteomes" id="UP000569329">
    <property type="component" value="Unassembled WGS sequence"/>
</dbReference>
<comment type="caution">
    <text evidence="5">The sequence shown here is derived from an EMBL/GenBank/DDBJ whole genome shotgun (WGS) entry which is preliminary data.</text>
</comment>
<dbReference type="GO" id="GO:0043720">
    <property type="term" value="F:3-keto-5-aminohexanoate cleavage activity"/>
    <property type="evidence" value="ECO:0007669"/>
    <property type="project" value="InterPro"/>
</dbReference>
<dbReference type="Pfam" id="PF05853">
    <property type="entry name" value="BKACE"/>
    <property type="match status" value="1"/>
</dbReference>
<keyword evidence="4" id="KW-0862">Zinc</keyword>
<evidence type="ECO:0000256" key="3">
    <source>
        <dbReference type="ARBA" id="ARBA00022723"/>
    </source>
</evidence>
<name>A0A839E1Z3_9PSEU</name>
<dbReference type="PANTHER" id="PTHR37418">
    <property type="entry name" value="3-KETO-5-AMINOHEXANOATE CLEAVAGE ENZYME-RELATED"/>
    <property type="match status" value="1"/>
</dbReference>
<sequence>MTAPSHTPVGTIITIAPTGAHAKADVPQLPVSTEEVAGAAADCERVGAAVIDLEPRHDTALPDVVAAVRGRSGLLVRVTAYARSETLETLLDAGADIITCPLEAPDDFVADLREGAGIRGIAVHYEVRDQAGLDALRRLELVDPPHVVLVLGEKLPGTVAGLSEVLAELDAGTTFTTTGLGTTSLPVLLTALAAGGHVRVGMADTLDYADGVPVRDNTQLAARATGVAKIAQRAPVPPEEARSTLLPEPPA</sequence>
<dbReference type="AlphaFoldDB" id="A0A839E1Z3"/>
<dbReference type="GO" id="GO:0046872">
    <property type="term" value="F:metal ion binding"/>
    <property type="evidence" value="ECO:0007669"/>
    <property type="project" value="UniProtKB-KW"/>
</dbReference>
<evidence type="ECO:0000256" key="1">
    <source>
        <dbReference type="ARBA" id="ARBA00001947"/>
    </source>
</evidence>
<accession>A0A839E1Z3</accession>
<comment type="cofactor">
    <cofactor evidence="1">
        <name>Zn(2+)</name>
        <dbReference type="ChEBI" id="CHEBI:29105"/>
    </cofactor>
</comment>
<evidence type="ECO:0000313" key="6">
    <source>
        <dbReference type="Proteomes" id="UP000569329"/>
    </source>
</evidence>
<keyword evidence="3" id="KW-0479">Metal-binding</keyword>